<accession>A0A383BXV2</accession>
<feature type="non-terminal residue" evidence="1">
    <location>
        <position position="1"/>
    </location>
</feature>
<dbReference type="Gene3D" id="2.60.120.200">
    <property type="match status" value="1"/>
</dbReference>
<protein>
    <recommendedName>
        <fullName evidence="2">LamG-like jellyroll fold domain-containing protein</fullName>
    </recommendedName>
</protein>
<dbReference type="AlphaFoldDB" id="A0A383BXV2"/>
<evidence type="ECO:0000313" key="1">
    <source>
        <dbReference type="EMBL" id="SVE24218.1"/>
    </source>
</evidence>
<gene>
    <name evidence="1" type="ORF">METZ01_LOCUS477072</name>
</gene>
<dbReference type="InterPro" id="IPR013320">
    <property type="entry name" value="ConA-like_dom_sf"/>
</dbReference>
<reference evidence="1" key="1">
    <citation type="submission" date="2018-05" db="EMBL/GenBank/DDBJ databases">
        <authorList>
            <person name="Lanie J.A."/>
            <person name="Ng W.-L."/>
            <person name="Kazmierczak K.M."/>
            <person name="Andrzejewski T.M."/>
            <person name="Davidsen T.M."/>
            <person name="Wayne K.J."/>
            <person name="Tettelin H."/>
            <person name="Glass J.I."/>
            <person name="Rusch D."/>
            <person name="Podicherti R."/>
            <person name="Tsui H.-C.T."/>
            <person name="Winkler M.E."/>
        </authorList>
    </citation>
    <scope>NUCLEOTIDE SEQUENCE</scope>
</reference>
<sequence length="130" mass="14120">GFEYAGGGAGLAADFGAIDGKVEIVNSGWHHVAAVKAGDNLQLYVDGILDAQKDGMKKNPKWSVDNKDPIQIGGWGKVENLVGSVDEIFIAKEAFTADDFKKIMNGWKKAQSVFPLEKLSSIWGKIKKRK</sequence>
<name>A0A383BXV2_9ZZZZ</name>
<dbReference type="Pfam" id="PF13385">
    <property type="entry name" value="Laminin_G_3"/>
    <property type="match status" value="1"/>
</dbReference>
<organism evidence="1">
    <name type="scientific">marine metagenome</name>
    <dbReference type="NCBI Taxonomy" id="408172"/>
    <lineage>
        <taxon>unclassified sequences</taxon>
        <taxon>metagenomes</taxon>
        <taxon>ecological metagenomes</taxon>
    </lineage>
</organism>
<dbReference type="EMBL" id="UINC01203796">
    <property type="protein sequence ID" value="SVE24218.1"/>
    <property type="molecule type" value="Genomic_DNA"/>
</dbReference>
<dbReference type="SUPFAM" id="SSF49899">
    <property type="entry name" value="Concanavalin A-like lectins/glucanases"/>
    <property type="match status" value="1"/>
</dbReference>
<proteinExistence type="predicted"/>
<evidence type="ECO:0008006" key="2">
    <source>
        <dbReference type="Google" id="ProtNLM"/>
    </source>
</evidence>